<sequence>MREEELTKLLRGKEPEDLSMEELKRIISMVKDKIIKRNLINIYKSKEIGCKINELPLVYETDNNKYSDMNKFLGNIPTPFDD</sequence>
<reference evidence="1 2" key="1">
    <citation type="submission" date="2016-08" db="EMBL/GenBank/DDBJ databases">
        <title>Characterization and recognition of Brachyspira hampsonii sp. nov., a novel intestinal spirochete that is pathogenic to pigs.</title>
        <authorList>
            <person name="Mirajkar N."/>
            <person name="La T."/>
            <person name="Phillips N."/>
            <person name="Hampson D."/>
            <person name="Gebhart C."/>
        </authorList>
    </citation>
    <scope>NUCLEOTIDE SEQUENCE [LARGE SCALE GENOMIC DNA]</scope>
    <source>
        <strain evidence="1 2">P280/1</strain>
    </source>
</reference>
<accession>A0A1E5NGY8</accession>
<proteinExistence type="predicted"/>
<organism evidence="1 2">
    <name type="scientific">Brachyspira hampsonii</name>
    <dbReference type="NCBI Taxonomy" id="1287055"/>
    <lineage>
        <taxon>Bacteria</taxon>
        <taxon>Pseudomonadati</taxon>
        <taxon>Spirochaetota</taxon>
        <taxon>Spirochaetia</taxon>
        <taxon>Brachyspirales</taxon>
        <taxon>Brachyspiraceae</taxon>
        <taxon>Brachyspira</taxon>
    </lineage>
</organism>
<dbReference type="EMBL" id="MDCO01000006">
    <property type="protein sequence ID" value="OEJ15429.1"/>
    <property type="molecule type" value="Genomic_DNA"/>
</dbReference>
<name>A0A1E5NGY8_9SPIR</name>
<evidence type="ECO:0000313" key="2">
    <source>
        <dbReference type="Proteomes" id="UP000095247"/>
    </source>
</evidence>
<dbReference type="RefSeq" id="WP_069725980.1">
    <property type="nucleotide sequence ID" value="NZ_MDCO01000006.1"/>
</dbReference>
<comment type="caution">
    <text evidence="1">The sequence shown here is derived from an EMBL/GenBank/DDBJ whole genome shotgun (WGS) entry which is preliminary data.</text>
</comment>
<dbReference type="AlphaFoldDB" id="A0A1E5NGY8"/>
<gene>
    <name evidence="1" type="ORF">BFL38_14155</name>
</gene>
<dbReference type="Proteomes" id="UP000095247">
    <property type="component" value="Unassembled WGS sequence"/>
</dbReference>
<protein>
    <submittedName>
        <fullName evidence="1">Uncharacterized protein</fullName>
    </submittedName>
</protein>
<evidence type="ECO:0000313" key="1">
    <source>
        <dbReference type="EMBL" id="OEJ15429.1"/>
    </source>
</evidence>